<protein>
    <recommendedName>
        <fullName evidence="4">E3 SUMO-protein ligase NSE2</fullName>
    </recommendedName>
    <alternativeName>
        <fullName evidence="11">E3 SUMO-protein transferase NSE2</fullName>
    </alternativeName>
    <alternativeName>
        <fullName evidence="12">Non-structural maintenance of chromosomes element 2 homolog</fullName>
    </alternativeName>
</protein>
<evidence type="ECO:0000256" key="6">
    <source>
        <dbReference type="ARBA" id="ARBA00022723"/>
    </source>
</evidence>
<dbReference type="CDD" id="cd16651">
    <property type="entry name" value="SPL-RING_NSE2"/>
    <property type="match status" value="1"/>
</dbReference>
<comment type="pathway">
    <text evidence="2">Protein modification; protein sumoylation.</text>
</comment>
<evidence type="ECO:0000313" key="15">
    <source>
        <dbReference type="EMBL" id="KAK9883185.1"/>
    </source>
</evidence>
<keyword evidence="10" id="KW-0539">Nucleus</keyword>
<dbReference type="GO" id="GO:0061665">
    <property type="term" value="F:SUMO ligase activity"/>
    <property type="evidence" value="ECO:0007669"/>
    <property type="project" value="TreeGrafter"/>
</dbReference>
<evidence type="ECO:0000256" key="12">
    <source>
        <dbReference type="ARBA" id="ARBA00032533"/>
    </source>
</evidence>
<evidence type="ECO:0000256" key="5">
    <source>
        <dbReference type="ARBA" id="ARBA00022679"/>
    </source>
</evidence>
<evidence type="ECO:0000256" key="11">
    <source>
        <dbReference type="ARBA" id="ARBA00031731"/>
    </source>
</evidence>
<keyword evidence="8" id="KW-0833">Ubl conjugation pathway</keyword>
<accession>A0AAW1UQ69</accession>
<evidence type="ECO:0000259" key="14">
    <source>
        <dbReference type="PROSITE" id="PS51044"/>
    </source>
</evidence>
<evidence type="ECO:0000256" key="1">
    <source>
        <dbReference type="ARBA" id="ARBA00004123"/>
    </source>
</evidence>
<gene>
    <name evidence="15" type="ORF">WA026_001379</name>
</gene>
<keyword evidence="7 13" id="KW-0863">Zinc-finger</keyword>
<keyword evidence="9" id="KW-0862">Zinc</keyword>
<evidence type="ECO:0000256" key="8">
    <source>
        <dbReference type="ARBA" id="ARBA00022786"/>
    </source>
</evidence>
<dbReference type="PANTHER" id="PTHR21330:SF1">
    <property type="entry name" value="E3 SUMO-PROTEIN LIGASE NSE2"/>
    <property type="match status" value="1"/>
</dbReference>
<keyword evidence="5" id="KW-0808">Transferase</keyword>
<proteinExistence type="inferred from homology"/>
<dbReference type="AlphaFoldDB" id="A0AAW1UQ69"/>
<dbReference type="SUPFAM" id="SSF57850">
    <property type="entry name" value="RING/U-box"/>
    <property type="match status" value="1"/>
</dbReference>
<evidence type="ECO:0000256" key="4">
    <source>
        <dbReference type="ARBA" id="ARBA00020923"/>
    </source>
</evidence>
<comment type="caution">
    <text evidence="15">The sequence shown here is derived from an EMBL/GenBank/DDBJ whole genome shotgun (WGS) entry which is preliminary data.</text>
</comment>
<evidence type="ECO:0000256" key="2">
    <source>
        <dbReference type="ARBA" id="ARBA00004718"/>
    </source>
</evidence>
<organism evidence="15 16">
    <name type="scientific">Henosepilachna vigintioctopunctata</name>
    <dbReference type="NCBI Taxonomy" id="420089"/>
    <lineage>
        <taxon>Eukaryota</taxon>
        <taxon>Metazoa</taxon>
        <taxon>Ecdysozoa</taxon>
        <taxon>Arthropoda</taxon>
        <taxon>Hexapoda</taxon>
        <taxon>Insecta</taxon>
        <taxon>Pterygota</taxon>
        <taxon>Neoptera</taxon>
        <taxon>Endopterygota</taxon>
        <taxon>Coleoptera</taxon>
        <taxon>Polyphaga</taxon>
        <taxon>Cucujiformia</taxon>
        <taxon>Coccinelloidea</taxon>
        <taxon>Coccinellidae</taxon>
        <taxon>Epilachninae</taxon>
        <taxon>Epilachnini</taxon>
        <taxon>Henosepilachna</taxon>
    </lineage>
</organism>
<evidence type="ECO:0000256" key="10">
    <source>
        <dbReference type="ARBA" id="ARBA00023242"/>
    </source>
</evidence>
<evidence type="ECO:0000313" key="16">
    <source>
        <dbReference type="Proteomes" id="UP001431783"/>
    </source>
</evidence>
<dbReference type="GO" id="GO:0008270">
    <property type="term" value="F:zinc ion binding"/>
    <property type="evidence" value="ECO:0007669"/>
    <property type="project" value="UniProtKB-KW"/>
</dbReference>
<feature type="domain" description="SP-RING-type" evidence="14">
    <location>
        <begin position="134"/>
        <end position="217"/>
    </location>
</feature>
<dbReference type="EMBL" id="JARQZJ010000091">
    <property type="protein sequence ID" value="KAK9883185.1"/>
    <property type="molecule type" value="Genomic_DNA"/>
</dbReference>
<dbReference type="Proteomes" id="UP001431783">
    <property type="component" value="Unassembled WGS sequence"/>
</dbReference>
<dbReference type="PANTHER" id="PTHR21330">
    <property type="entry name" value="E3 SUMO-PROTEIN LIGASE NSE2"/>
    <property type="match status" value="1"/>
</dbReference>
<evidence type="ECO:0000256" key="7">
    <source>
        <dbReference type="ARBA" id="ARBA00022771"/>
    </source>
</evidence>
<dbReference type="GO" id="GO:0000724">
    <property type="term" value="P:double-strand break repair via homologous recombination"/>
    <property type="evidence" value="ECO:0007669"/>
    <property type="project" value="InterPro"/>
</dbReference>
<comment type="subcellular location">
    <subcellularLocation>
        <location evidence="1">Nucleus</location>
    </subcellularLocation>
</comment>
<dbReference type="Gene3D" id="3.30.40.10">
    <property type="entry name" value="Zinc/RING finger domain, C3HC4 (zinc finger)"/>
    <property type="match status" value="1"/>
</dbReference>
<comment type="similarity">
    <text evidence="3">Belongs to the NSE2 family.</text>
</comment>
<dbReference type="InterPro" id="IPR026846">
    <property type="entry name" value="Nse2(Mms21)"/>
</dbReference>
<name>A0AAW1UQ69_9CUCU</name>
<dbReference type="GO" id="GO:0016925">
    <property type="term" value="P:protein sumoylation"/>
    <property type="evidence" value="ECO:0007669"/>
    <property type="project" value="TreeGrafter"/>
</dbReference>
<keyword evidence="6" id="KW-0479">Metal-binding</keyword>
<evidence type="ECO:0000256" key="13">
    <source>
        <dbReference type="PROSITE-ProRule" id="PRU00452"/>
    </source>
</evidence>
<dbReference type="InterPro" id="IPR004181">
    <property type="entry name" value="Znf_MIZ"/>
</dbReference>
<dbReference type="InterPro" id="IPR013083">
    <property type="entry name" value="Znf_RING/FYVE/PHD"/>
</dbReference>
<sequence>MLCVFIVIMSIHNYENLLGRCLDSLKSCKQLAYEYLKDDETISSSIREVTKEYCQANFEMQKADGALTKLRTDLGTNTNQDIDIDDLFKQYLLEDNNELICTDSEVWNEIFSGEDIAEVKQKVKKLSDNAYDRVDDSLLCSNVFEPPIDPITKTKIKDPYKNRLCGHIFEYEFILNYIKEKKNKAKCPYVGCTNANFKASDLKPDYKLKQQLSQYMESHPNMDDSSEDEQ</sequence>
<evidence type="ECO:0000256" key="3">
    <source>
        <dbReference type="ARBA" id="ARBA00008212"/>
    </source>
</evidence>
<dbReference type="Pfam" id="PF11789">
    <property type="entry name" value="zf-Nse"/>
    <property type="match status" value="1"/>
</dbReference>
<dbReference type="GO" id="GO:0030915">
    <property type="term" value="C:Smc5-Smc6 complex"/>
    <property type="evidence" value="ECO:0007669"/>
    <property type="project" value="InterPro"/>
</dbReference>
<keyword evidence="16" id="KW-1185">Reference proteome</keyword>
<evidence type="ECO:0000256" key="9">
    <source>
        <dbReference type="ARBA" id="ARBA00022833"/>
    </source>
</evidence>
<dbReference type="GO" id="GO:0005634">
    <property type="term" value="C:nucleus"/>
    <property type="evidence" value="ECO:0007669"/>
    <property type="project" value="UniProtKB-SubCell"/>
</dbReference>
<dbReference type="PROSITE" id="PS51044">
    <property type="entry name" value="ZF_SP_RING"/>
    <property type="match status" value="1"/>
</dbReference>
<reference evidence="15 16" key="1">
    <citation type="submission" date="2023-03" db="EMBL/GenBank/DDBJ databases">
        <title>Genome insight into feeding habits of ladybird beetles.</title>
        <authorList>
            <person name="Li H.-S."/>
            <person name="Huang Y.-H."/>
            <person name="Pang H."/>
        </authorList>
    </citation>
    <scope>NUCLEOTIDE SEQUENCE [LARGE SCALE GENOMIC DNA]</scope>
    <source>
        <strain evidence="15">SYSU_2023b</strain>
        <tissue evidence="15">Whole body</tissue>
    </source>
</reference>